<dbReference type="EMBL" id="CALNXK010000002">
    <property type="protein sequence ID" value="CAH3033908.1"/>
    <property type="molecule type" value="Genomic_DNA"/>
</dbReference>
<sequence>MSFYQSSMLCWFFCKKKYMLQGVEFTPLPKDVESSFEDSFRGVFSPFEDDDFEAGRAIFMGGTNGEKFGWDNFQALPSSPLGGYGGDLDFELEFFRSDRINEECKVAGPTLAELNDDHRSLSPLINPEMERLHRIATRTEGELSSSWDCSTSRKPQGYIALELTAENVERPRSIEIKKEPVASIASNCEYNDRFENPANVRQTERKPSSKPTWTLTQENAWRSTVEQLTPDQGKPTRMIVLPDRKLGLGSDEVNQMPKLVSAEMKGRFYEEREEGQSRKKVDRDSEAETMEAEPNSPAMEEESADEEMDSDDDFDVGNHSQGAGLARNRKGRRGEHDDLSPNPRKLLEISRELDRLNKVIGDLKPIHQLPQNARNKSRKEKNKLASRACRLKKKAQHEANKVKLQGLEMEQQRLTEVIEKVRKEIIIKGSSPVAAPKPSLSGQVESLIKATFGNQLVAGHTSDFVHSVLKATARENPSLGELDELSLCF</sequence>
<feature type="compositionally biased region" description="Basic and acidic residues" evidence="1">
    <location>
        <begin position="265"/>
        <end position="286"/>
    </location>
</feature>
<dbReference type="PANTHER" id="PTHR21552">
    <property type="entry name" value="ADULT RETINA PROTEIN"/>
    <property type="match status" value="1"/>
</dbReference>
<dbReference type="InterPro" id="IPR039165">
    <property type="entry name" value="CREBRF"/>
</dbReference>
<dbReference type="InterPro" id="IPR004827">
    <property type="entry name" value="bZIP"/>
</dbReference>
<evidence type="ECO:0000256" key="1">
    <source>
        <dbReference type="SAM" id="MobiDB-lite"/>
    </source>
</evidence>
<evidence type="ECO:0000259" key="2">
    <source>
        <dbReference type="PROSITE" id="PS50217"/>
    </source>
</evidence>
<gene>
    <name evidence="3" type="ORF">PLOB_00016154</name>
</gene>
<dbReference type="PROSITE" id="PS00036">
    <property type="entry name" value="BZIP_BASIC"/>
    <property type="match status" value="1"/>
</dbReference>
<reference evidence="3 4" key="1">
    <citation type="submission" date="2022-05" db="EMBL/GenBank/DDBJ databases">
        <authorList>
            <consortium name="Genoscope - CEA"/>
            <person name="William W."/>
        </authorList>
    </citation>
    <scope>NUCLEOTIDE SEQUENCE [LARGE SCALE GENOMIC DNA]</scope>
</reference>
<evidence type="ECO:0000313" key="4">
    <source>
        <dbReference type="Proteomes" id="UP001159405"/>
    </source>
</evidence>
<protein>
    <recommendedName>
        <fullName evidence="2">BZIP domain-containing protein</fullName>
    </recommendedName>
</protein>
<dbReference type="Proteomes" id="UP001159405">
    <property type="component" value="Unassembled WGS sequence"/>
</dbReference>
<dbReference type="CDD" id="cd14809">
    <property type="entry name" value="bZIP_AUREO-like"/>
    <property type="match status" value="1"/>
</dbReference>
<name>A0ABN8MV35_9CNID</name>
<feature type="compositionally biased region" description="Basic and acidic residues" evidence="1">
    <location>
        <begin position="334"/>
        <end position="344"/>
    </location>
</feature>
<evidence type="ECO:0000313" key="3">
    <source>
        <dbReference type="EMBL" id="CAH3033908.1"/>
    </source>
</evidence>
<feature type="compositionally biased region" description="Acidic residues" evidence="1">
    <location>
        <begin position="299"/>
        <end position="315"/>
    </location>
</feature>
<proteinExistence type="predicted"/>
<feature type="region of interest" description="Disordered" evidence="1">
    <location>
        <begin position="265"/>
        <end position="344"/>
    </location>
</feature>
<dbReference type="Gene3D" id="1.20.5.170">
    <property type="match status" value="1"/>
</dbReference>
<organism evidence="3 4">
    <name type="scientific">Porites lobata</name>
    <dbReference type="NCBI Taxonomy" id="104759"/>
    <lineage>
        <taxon>Eukaryota</taxon>
        <taxon>Metazoa</taxon>
        <taxon>Cnidaria</taxon>
        <taxon>Anthozoa</taxon>
        <taxon>Hexacorallia</taxon>
        <taxon>Scleractinia</taxon>
        <taxon>Fungiina</taxon>
        <taxon>Poritidae</taxon>
        <taxon>Porites</taxon>
    </lineage>
</organism>
<dbReference type="PANTHER" id="PTHR21552:SF2">
    <property type="entry name" value="CREB3 REGULATORY FACTOR"/>
    <property type="match status" value="1"/>
</dbReference>
<dbReference type="PROSITE" id="PS50217">
    <property type="entry name" value="BZIP"/>
    <property type="match status" value="1"/>
</dbReference>
<feature type="domain" description="BZIP" evidence="2">
    <location>
        <begin position="372"/>
        <end position="425"/>
    </location>
</feature>
<keyword evidence="4" id="KW-1185">Reference proteome</keyword>
<accession>A0ABN8MV35</accession>
<comment type="caution">
    <text evidence="3">The sequence shown here is derived from an EMBL/GenBank/DDBJ whole genome shotgun (WGS) entry which is preliminary data.</text>
</comment>